<dbReference type="Pfam" id="PF00403">
    <property type="entry name" value="HMA"/>
    <property type="match status" value="1"/>
</dbReference>
<dbReference type="EMBL" id="VSSQ01014602">
    <property type="protein sequence ID" value="MPM53997.1"/>
    <property type="molecule type" value="Genomic_DNA"/>
</dbReference>
<evidence type="ECO:0000256" key="1">
    <source>
        <dbReference type="ARBA" id="ARBA00022723"/>
    </source>
</evidence>
<dbReference type="InterPro" id="IPR036163">
    <property type="entry name" value="HMA_dom_sf"/>
</dbReference>
<evidence type="ECO:0000259" key="2">
    <source>
        <dbReference type="PROSITE" id="PS50846"/>
    </source>
</evidence>
<gene>
    <name evidence="3" type="primary">copZ_14</name>
    <name evidence="3" type="ORF">SDC9_100769</name>
</gene>
<dbReference type="InterPro" id="IPR017969">
    <property type="entry name" value="Heavy-metal-associated_CS"/>
</dbReference>
<dbReference type="GO" id="GO:0005507">
    <property type="term" value="F:copper ion binding"/>
    <property type="evidence" value="ECO:0007669"/>
    <property type="project" value="InterPro"/>
</dbReference>
<keyword evidence="1" id="KW-0479">Metal-binding</keyword>
<accession>A0A645ALS8</accession>
<proteinExistence type="predicted"/>
<dbReference type="Gene3D" id="3.30.70.100">
    <property type="match status" value="1"/>
</dbReference>
<dbReference type="GO" id="GO:0006825">
    <property type="term" value="P:copper ion transport"/>
    <property type="evidence" value="ECO:0007669"/>
    <property type="project" value="InterPro"/>
</dbReference>
<dbReference type="FunFam" id="3.30.70.100:FF:000001">
    <property type="entry name" value="ATPase copper transporting beta"/>
    <property type="match status" value="1"/>
</dbReference>
<dbReference type="SUPFAM" id="SSF55008">
    <property type="entry name" value="HMA, heavy metal-associated domain"/>
    <property type="match status" value="1"/>
</dbReference>
<dbReference type="InterPro" id="IPR006121">
    <property type="entry name" value="HMA_dom"/>
</dbReference>
<feature type="domain" description="HMA" evidence="2">
    <location>
        <begin position="2"/>
        <end position="65"/>
    </location>
</feature>
<dbReference type="InterPro" id="IPR000428">
    <property type="entry name" value="Cu-bd"/>
</dbReference>
<dbReference type="PROSITE" id="PS01047">
    <property type="entry name" value="HMA_1"/>
    <property type="match status" value="1"/>
</dbReference>
<name>A0A645ALS8_9ZZZZ</name>
<sequence>MQETIIKIEGMSCGHCKAAVEKALKAVPGVETAVVNLEEKQAVVTGNATMHAMREAIEDAGYEVF</sequence>
<dbReference type="CDD" id="cd00371">
    <property type="entry name" value="HMA"/>
    <property type="match status" value="1"/>
</dbReference>
<evidence type="ECO:0000313" key="3">
    <source>
        <dbReference type="EMBL" id="MPM53997.1"/>
    </source>
</evidence>
<dbReference type="AlphaFoldDB" id="A0A645ALS8"/>
<dbReference type="PROSITE" id="PS50846">
    <property type="entry name" value="HMA_2"/>
    <property type="match status" value="1"/>
</dbReference>
<dbReference type="PRINTS" id="PR00944">
    <property type="entry name" value="CUEXPORT"/>
</dbReference>
<protein>
    <submittedName>
        <fullName evidence="3">Copper chaperone CopZ</fullName>
    </submittedName>
</protein>
<reference evidence="3" key="1">
    <citation type="submission" date="2019-08" db="EMBL/GenBank/DDBJ databases">
        <authorList>
            <person name="Kucharzyk K."/>
            <person name="Murdoch R.W."/>
            <person name="Higgins S."/>
            <person name="Loffler F."/>
        </authorList>
    </citation>
    <scope>NUCLEOTIDE SEQUENCE</scope>
</reference>
<comment type="caution">
    <text evidence="3">The sequence shown here is derived from an EMBL/GenBank/DDBJ whole genome shotgun (WGS) entry which is preliminary data.</text>
</comment>
<organism evidence="3">
    <name type="scientific">bioreactor metagenome</name>
    <dbReference type="NCBI Taxonomy" id="1076179"/>
    <lineage>
        <taxon>unclassified sequences</taxon>
        <taxon>metagenomes</taxon>
        <taxon>ecological metagenomes</taxon>
    </lineage>
</organism>